<dbReference type="Gene3D" id="3.30.110.170">
    <property type="entry name" value="Protein of unknown function (DUF541), domain 1"/>
    <property type="match status" value="1"/>
</dbReference>
<dbReference type="RefSeq" id="WP_169675839.1">
    <property type="nucleotide sequence ID" value="NZ_JABBHF010000010.1"/>
</dbReference>
<protein>
    <submittedName>
        <fullName evidence="1">SIMPL domain-containing protein</fullName>
    </submittedName>
</protein>
<dbReference type="Pfam" id="PF04402">
    <property type="entry name" value="SIMPL"/>
    <property type="match status" value="1"/>
</dbReference>
<proteinExistence type="predicted"/>
<reference evidence="1 2" key="1">
    <citation type="submission" date="2020-04" db="EMBL/GenBank/DDBJ databases">
        <title>A Flavivirga sp. nov.</title>
        <authorList>
            <person name="Sun X."/>
        </authorList>
    </citation>
    <scope>NUCLEOTIDE SEQUENCE [LARGE SCALE GENOMIC DNA]</scope>
    <source>
        <strain evidence="1 2">Y03</strain>
    </source>
</reference>
<evidence type="ECO:0000313" key="2">
    <source>
        <dbReference type="Proteomes" id="UP000746690"/>
    </source>
</evidence>
<dbReference type="InterPro" id="IPR007497">
    <property type="entry name" value="SIMPL/DUF541"/>
</dbReference>
<accession>A0ABX1RZX0</accession>
<keyword evidence="2" id="KW-1185">Reference proteome</keyword>
<sequence>MKRIQNLMLICILFTNIIVAQQKKSITVIGETIKTTEIEKYVVNIEFKEIISDNYQNIKGKTVSELKKEFASMLSKENINFGFFKEDVNYHLNSYLYTSSAYYFYVTTSLEEVQKILSQKMKGVDNTRVDFIAKEMTNKQIGELSKKAIDDARKSAEQIASKIGKTVGEITQIENTNYKYEYFNVSGVRGVPLKYHIKVTFSLQ</sequence>
<dbReference type="Proteomes" id="UP000746690">
    <property type="component" value="Unassembled WGS sequence"/>
</dbReference>
<comment type="caution">
    <text evidence="1">The sequence shown here is derived from an EMBL/GenBank/DDBJ whole genome shotgun (WGS) entry which is preliminary data.</text>
</comment>
<organism evidence="1 2">
    <name type="scientific">Flavivirga algicola</name>
    <dbReference type="NCBI Taxonomy" id="2729136"/>
    <lineage>
        <taxon>Bacteria</taxon>
        <taxon>Pseudomonadati</taxon>
        <taxon>Bacteroidota</taxon>
        <taxon>Flavobacteriia</taxon>
        <taxon>Flavobacteriales</taxon>
        <taxon>Flavobacteriaceae</taxon>
        <taxon>Flavivirga</taxon>
    </lineage>
</organism>
<gene>
    <name evidence="1" type="ORF">HHX25_16645</name>
</gene>
<name>A0ABX1RZX0_9FLAO</name>
<evidence type="ECO:0000313" key="1">
    <source>
        <dbReference type="EMBL" id="NMH89142.1"/>
    </source>
</evidence>
<dbReference type="EMBL" id="JABBHF010000010">
    <property type="protein sequence ID" value="NMH89142.1"/>
    <property type="molecule type" value="Genomic_DNA"/>
</dbReference>